<feature type="compositionally biased region" description="Acidic residues" evidence="1">
    <location>
        <begin position="205"/>
        <end position="222"/>
    </location>
</feature>
<accession>A0A9P7N632</accession>
<feature type="compositionally biased region" description="Acidic residues" evidence="1">
    <location>
        <begin position="104"/>
        <end position="133"/>
    </location>
</feature>
<comment type="caution">
    <text evidence="2">The sequence shown here is derived from an EMBL/GenBank/DDBJ whole genome shotgun (WGS) entry which is preliminary data.</text>
</comment>
<dbReference type="EMBL" id="SRPW01002917">
    <property type="protein sequence ID" value="KAG5989508.1"/>
    <property type="molecule type" value="Genomic_DNA"/>
</dbReference>
<evidence type="ECO:0000313" key="2">
    <source>
        <dbReference type="EMBL" id="KAG5989508.1"/>
    </source>
</evidence>
<protein>
    <submittedName>
        <fullName evidence="2">Uncharacterized protein</fullName>
    </submittedName>
</protein>
<keyword evidence="3" id="KW-1185">Reference proteome</keyword>
<feature type="compositionally biased region" description="Low complexity" evidence="1">
    <location>
        <begin position="29"/>
        <end position="49"/>
    </location>
</feature>
<proteinExistence type="predicted"/>
<name>A0A9P7N632_9HYPO</name>
<feature type="compositionally biased region" description="Basic and acidic residues" evidence="1">
    <location>
        <begin position="79"/>
        <end position="92"/>
    </location>
</feature>
<evidence type="ECO:0000256" key="1">
    <source>
        <dbReference type="SAM" id="MobiDB-lite"/>
    </source>
</evidence>
<dbReference type="OrthoDB" id="5226162at2759"/>
<organism evidence="2 3">
    <name type="scientific">Claviceps pusilla</name>
    <dbReference type="NCBI Taxonomy" id="123648"/>
    <lineage>
        <taxon>Eukaryota</taxon>
        <taxon>Fungi</taxon>
        <taxon>Dikarya</taxon>
        <taxon>Ascomycota</taxon>
        <taxon>Pezizomycotina</taxon>
        <taxon>Sordariomycetes</taxon>
        <taxon>Hypocreomycetidae</taxon>
        <taxon>Hypocreales</taxon>
        <taxon>Clavicipitaceae</taxon>
        <taxon>Claviceps</taxon>
    </lineage>
</organism>
<evidence type="ECO:0000313" key="3">
    <source>
        <dbReference type="Proteomes" id="UP000748025"/>
    </source>
</evidence>
<feature type="region of interest" description="Disordered" evidence="1">
    <location>
        <begin position="205"/>
        <end position="246"/>
    </location>
</feature>
<dbReference type="AlphaFoldDB" id="A0A9P7N632"/>
<reference evidence="2" key="1">
    <citation type="journal article" date="2020" name="bioRxiv">
        <title>Whole genome comparisons of ergot fungi reveals the divergence and evolution of species within the genus Claviceps are the result of varying mechanisms driving genome evolution and host range expansion.</title>
        <authorList>
            <person name="Wyka S.A."/>
            <person name="Mondo S.J."/>
            <person name="Liu M."/>
            <person name="Dettman J."/>
            <person name="Nalam V."/>
            <person name="Broders K.D."/>
        </authorList>
    </citation>
    <scope>NUCLEOTIDE SEQUENCE</scope>
    <source>
        <strain evidence="2">CCC 602</strain>
    </source>
</reference>
<feature type="region of interest" description="Disordered" evidence="1">
    <location>
        <begin position="1"/>
        <end position="180"/>
    </location>
</feature>
<gene>
    <name evidence="2" type="ORF">E4U43_004486</name>
</gene>
<dbReference type="Proteomes" id="UP000748025">
    <property type="component" value="Unassembled WGS sequence"/>
</dbReference>
<sequence length="275" mass="30442">MHVLGSIGHGFGHRRKTATPKDLHIRKISFSGCSLSSGGSLSSSSSTSTARMPSSAPARTGSHGAGPLGLHPTFQPPPRLHERPLISPERKSPYAPQSIFYDDSTGDDNGDDQGFDEDDDEDDRQTMVDEEEYTLCRAQELHFSQPFSQPKEMVLSPPRRSSADDDDSSRAGASDDRDYYLRQLAMRPSVPRSRWSDSTIQTLDCDDLSADEATSDVEEDSGLEMPNFSRKRCTAPSRPPMRSLDSFDDLIKKGGWKRRGVVFDASEVRQHSAEF</sequence>